<accession>A0A0G1RN26</accession>
<dbReference type="AlphaFoldDB" id="A0A0G1RN26"/>
<dbReference type="STRING" id="1618358.UX80_C0002G0047"/>
<gene>
    <name evidence="2" type="ORF">UX80_C0002G0047</name>
</gene>
<dbReference type="InterPro" id="IPR030395">
    <property type="entry name" value="GP_PDE_dom"/>
</dbReference>
<dbReference type="Pfam" id="PF03009">
    <property type="entry name" value="GDPD"/>
    <property type="match status" value="1"/>
</dbReference>
<dbReference type="GO" id="GO:0006629">
    <property type="term" value="P:lipid metabolic process"/>
    <property type="evidence" value="ECO:0007669"/>
    <property type="project" value="InterPro"/>
</dbReference>
<feature type="domain" description="GP-PDE" evidence="1">
    <location>
        <begin position="1"/>
        <end position="245"/>
    </location>
</feature>
<proteinExistence type="predicted"/>
<comment type="caution">
    <text evidence="2">The sequence shown here is derived from an EMBL/GenBank/DDBJ whole genome shotgun (WGS) entry which is preliminary data.</text>
</comment>
<name>A0A0G1RN26_9BACT</name>
<dbReference type="EMBL" id="LCNO01000002">
    <property type="protein sequence ID" value="KKU58512.1"/>
    <property type="molecule type" value="Genomic_DNA"/>
</dbReference>
<sequence length="246" mass="28795">MKIFAHRGVFDKYSENSLAALKSALNSHFSVETDLRLTVDNDFAIIHEDNLQRLFRKDVPVSSQSLSQLLKVGLASFRQYCQLLKNYPQELFTAVHLKADSQTHTGLELVSQYFTQYNLFNRAFVFDLTIEAARYLRKINPKVQIAFIISEEKFEPTVYLWDEVRDLDFDIVWAAEIRNLYSQKFINTVKRTGRTFYAVSPDIHRAPEILHPRAYAGYDFTWKELIAWCVDGICTDFPYMLKRQLK</sequence>
<dbReference type="Gene3D" id="3.20.20.190">
    <property type="entry name" value="Phosphatidylinositol (PI) phosphodiesterase"/>
    <property type="match status" value="1"/>
</dbReference>
<dbReference type="InterPro" id="IPR017946">
    <property type="entry name" value="PLC-like_Pdiesterase_TIM-brl"/>
</dbReference>
<dbReference type="PANTHER" id="PTHR46211">
    <property type="entry name" value="GLYCEROPHOSPHORYL DIESTER PHOSPHODIESTERASE"/>
    <property type="match status" value="1"/>
</dbReference>
<evidence type="ECO:0000313" key="2">
    <source>
        <dbReference type="EMBL" id="KKU58512.1"/>
    </source>
</evidence>
<dbReference type="PANTHER" id="PTHR46211:SF1">
    <property type="entry name" value="GLYCEROPHOSPHODIESTER PHOSPHODIESTERASE, CYTOPLASMIC"/>
    <property type="match status" value="1"/>
</dbReference>
<reference evidence="2 3" key="1">
    <citation type="journal article" date="2015" name="Nature">
        <title>rRNA introns, odd ribosomes, and small enigmatic genomes across a large radiation of phyla.</title>
        <authorList>
            <person name="Brown C.T."/>
            <person name="Hug L.A."/>
            <person name="Thomas B.C."/>
            <person name="Sharon I."/>
            <person name="Castelle C.J."/>
            <person name="Singh A."/>
            <person name="Wilkins M.J."/>
            <person name="Williams K.H."/>
            <person name="Banfield J.F."/>
        </authorList>
    </citation>
    <scope>NUCLEOTIDE SEQUENCE [LARGE SCALE GENOMIC DNA]</scope>
</reference>
<dbReference type="PROSITE" id="PS51704">
    <property type="entry name" value="GP_PDE"/>
    <property type="match status" value="1"/>
</dbReference>
<evidence type="ECO:0000313" key="3">
    <source>
        <dbReference type="Proteomes" id="UP000034307"/>
    </source>
</evidence>
<protein>
    <submittedName>
        <fullName evidence="2">Glycerophosphoryl diester phosphodiesterase family protein</fullName>
    </submittedName>
</protein>
<dbReference type="GO" id="GO:0008081">
    <property type="term" value="F:phosphoric diester hydrolase activity"/>
    <property type="evidence" value="ECO:0007669"/>
    <property type="project" value="InterPro"/>
</dbReference>
<dbReference type="Proteomes" id="UP000034307">
    <property type="component" value="Unassembled WGS sequence"/>
</dbReference>
<evidence type="ECO:0000259" key="1">
    <source>
        <dbReference type="PROSITE" id="PS51704"/>
    </source>
</evidence>
<dbReference type="SUPFAM" id="SSF51695">
    <property type="entry name" value="PLC-like phosphodiesterases"/>
    <property type="match status" value="1"/>
</dbReference>
<organism evidence="2 3">
    <name type="scientific">Candidatus Amesbacteria bacterium GW2011_GWA2_47_11b</name>
    <dbReference type="NCBI Taxonomy" id="1618358"/>
    <lineage>
        <taxon>Bacteria</taxon>
        <taxon>Candidatus Amesiibacteriota</taxon>
    </lineage>
</organism>